<dbReference type="EMBL" id="CYZK01000013">
    <property type="protein sequence ID" value="CUO42143.1"/>
    <property type="molecule type" value="Genomic_DNA"/>
</dbReference>
<name>A0A174EVZ0_9FIRM</name>
<dbReference type="Gene3D" id="3.40.50.620">
    <property type="entry name" value="HUPs"/>
    <property type="match status" value="1"/>
</dbReference>
<gene>
    <name evidence="1" type="ORF">ERS852481_02036</name>
</gene>
<organism evidence="1 2">
    <name type="scientific">Coprococcus comes</name>
    <dbReference type="NCBI Taxonomy" id="410072"/>
    <lineage>
        <taxon>Bacteria</taxon>
        <taxon>Bacillati</taxon>
        <taxon>Bacillota</taxon>
        <taxon>Clostridia</taxon>
        <taxon>Lachnospirales</taxon>
        <taxon>Lachnospiraceae</taxon>
        <taxon>Coprococcus</taxon>
    </lineage>
</organism>
<dbReference type="RefSeq" id="WP_055261430.1">
    <property type="nucleotide sequence ID" value="NZ_CYZK01000013.1"/>
</dbReference>
<dbReference type="InterPro" id="IPR014729">
    <property type="entry name" value="Rossmann-like_a/b/a_fold"/>
</dbReference>
<reference evidence="1 2" key="1">
    <citation type="submission" date="2015-09" db="EMBL/GenBank/DDBJ databases">
        <authorList>
            <consortium name="Pathogen Informatics"/>
        </authorList>
    </citation>
    <scope>NUCLEOTIDE SEQUENCE [LARGE SCALE GENOMIC DNA]</scope>
    <source>
        <strain evidence="1 2">2789STDY5834866</strain>
    </source>
</reference>
<evidence type="ECO:0000313" key="2">
    <source>
        <dbReference type="Proteomes" id="UP000095362"/>
    </source>
</evidence>
<sequence>MRFWVDKEQEKKPDGEWKDAYVFSINRKQYSTIFTNITNSWYRMDQMQIPAIYEDLFIIGLSIFALDKRVSRRRFKNCWTRDINVSIPVLEYDKWKDTGLQWEKMLGFLTGDHWHIVFRKSEVIYSYREHANRIHLNVQDCDCVCLFSGGLDSFCGAIRLLEEGGSPCLVGHNEYPKLAKRQNLFVRTFQDLYPEQSVKFISFTANSRAPISEKEGILKGSENTSRGRSLLFLCAALSVAGILGENVPVYIPENGFIGLNIPLTGGRKGTCSTRTTHPYFLRQFNGILEQVGIKNTITNFFAYNTKREIVGQVKDTDAFKSCYADTISCSHPCLARYNKKGSKEYPVNCGYCYPCLIRKSSLLDIDEIKKYSYQGEAYDFLIEYEESEKSADLRAVLGSIYRCKHSSDKELNRYIRCVGELTEEEVEKFLSLYKKSIEDLVQLFSADQRMKEYLGL</sequence>
<dbReference type="STRING" id="410072.ERS852525_00188"/>
<dbReference type="Proteomes" id="UP000095362">
    <property type="component" value="Unassembled WGS sequence"/>
</dbReference>
<proteinExistence type="predicted"/>
<protein>
    <recommendedName>
        <fullName evidence="3">7-cyano-7-deazaguanine synthase</fullName>
    </recommendedName>
</protein>
<dbReference type="PaxDb" id="410072-ERS852525_00188"/>
<dbReference type="NCBIfam" id="NF041925">
    <property type="entry name" value="QatC"/>
    <property type="match status" value="1"/>
</dbReference>
<evidence type="ECO:0000313" key="1">
    <source>
        <dbReference type="EMBL" id="CUO42143.1"/>
    </source>
</evidence>
<accession>A0A174EVZ0</accession>
<dbReference type="InterPro" id="IPR049676">
    <property type="entry name" value="QatC"/>
</dbReference>
<evidence type="ECO:0008006" key="3">
    <source>
        <dbReference type="Google" id="ProtNLM"/>
    </source>
</evidence>
<dbReference type="AlphaFoldDB" id="A0A174EVZ0"/>